<proteinExistence type="predicted"/>
<comment type="caution">
    <text evidence="1">The sequence shown here is derived from an EMBL/GenBank/DDBJ whole genome shotgun (WGS) entry which is preliminary data.</text>
</comment>
<accession>A0AAD5MKS9</accession>
<evidence type="ECO:0000313" key="1">
    <source>
        <dbReference type="EMBL" id="KAJ1360125.1"/>
    </source>
</evidence>
<dbReference type="AlphaFoldDB" id="A0AAD5MKS9"/>
<reference evidence="1" key="1">
    <citation type="submission" date="2021-06" db="EMBL/GenBank/DDBJ databases">
        <title>Parelaphostrongylus tenuis whole genome reference sequence.</title>
        <authorList>
            <person name="Garwood T.J."/>
            <person name="Larsen P.A."/>
            <person name="Fountain-Jones N.M."/>
            <person name="Garbe J.R."/>
            <person name="Macchietto M.G."/>
            <person name="Kania S.A."/>
            <person name="Gerhold R.W."/>
            <person name="Richards J.E."/>
            <person name="Wolf T.M."/>
        </authorList>
    </citation>
    <scope>NUCLEOTIDE SEQUENCE</scope>
    <source>
        <strain evidence="1">MNPRO001-30</strain>
        <tissue evidence="1">Meninges</tissue>
    </source>
</reference>
<dbReference type="Proteomes" id="UP001196413">
    <property type="component" value="Unassembled WGS sequence"/>
</dbReference>
<name>A0AAD5MKS9_PARTN</name>
<evidence type="ECO:0000313" key="2">
    <source>
        <dbReference type="Proteomes" id="UP001196413"/>
    </source>
</evidence>
<organism evidence="1 2">
    <name type="scientific">Parelaphostrongylus tenuis</name>
    <name type="common">Meningeal worm</name>
    <dbReference type="NCBI Taxonomy" id="148309"/>
    <lineage>
        <taxon>Eukaryota</taxon>
        <taxon>Metazoa</taxon>
        <taxon>Ecdysozoa</taxon>
        <taxon>Nematoda</taxon>
        <taxon>Chromadorea</taxon>
        <taxon>Rhabditida</taxon>
        <taxon>Rhabditina</taxon>
        <taxon>Rhabditomorpha</taxon>
        <taxon>Strongyloidea</taxon>
        <taxon>Metastrongylidae</taxon>
        <taxon>Parelaphostrongylus</taxon>
    </lineage>
</organism>
<keyword evidence="2" id="KW-1185">Reference proteome</keyword>
<gene>
    <name evidence="1" type="ORF">KIN20_019024</name>
</gene>
<protein>
    <submittedName>
        <fullName evidence="1">Uncharacterized protein</fullName>
    </submittedName>
</protein>
<sequence length="70" mass="7996">MKRARDGGSTWVELNDPITDRPNVAFIAEQQHTLIDLYGPHLEQTKGPKSFARRAQQELIKLRACPLIVR</sequence>
<dbReference type="EMBL" id="JAHQIW010003777">
    <property type="protein sequence ID" value="KAJ1360125.1"/>
    <property type="molecule type" value="Genomic_DNA"/>
</dbReference>